<feature type="transmembrane region" description="Helical" evidence="8">
    <location>
        <begin position="76"/>
        <end position="98"/>
    </location>
</feature>
<gene>
    <name evidence="10" type="ORF">GCM10009823_15010</name>
</gene>
<evidence type="ECO:0000256" key="1">
    <source>
        <dbReference type="ARBA" id="ARBA00004651"/>
    </source>
</evidence>
<keyword evidence="3 8" id="KW-0813">Transport</keyword>
<comment type="subcellular location">
    <subcellularLocation>
        <location evidence="1 8">Cell membrane</location>
        <topology evidence="1 8">Multi-pass membrane protein</topology>
    </subcellularLocation>
</comment>
<protein>
    <submittedName>
        <fullName evidence="10">Amino acid carrier protein</fullName>
    </submittedName>
</protein>
<feature type="transmembrane region" description="Helical" evidence="8">
    <location>
        <begin position="422"/>
        <end position="445"/>
    </location>
</feature>
<reference evidence="11" key="1">
    <citation type="journal article" date="2019" name="Int. J. Syst. Evol. Microbiol.">
        <title>The Global Catalogue of Microorganisms (GCM) 10K type strain sequencing project: providing services to taxonomists for standard genome sequencing and annotation.</title>
        <authorList>
            <consortium name="The Broad Institute Genomics Platform"/>
            <consortium name="The Broad Institute Genome Sequencing Center for Infectious Disease"/>
            <person name="Wu L."/>
            <person name="Ma J."/>
        </authorList>
    </citation>
    <scope>NUCLEOTIDE SEQUENCE [LARGE SCALE GENOMIC DNA]</scope>
    <source>
        <strain evidence="11">JCM 15900</strain>
    </source>
</reference>
<evidence type="ECO:0000256" key="9">
    <source>
        <dbReference type="SAM" id="MobiDB-lite"/>
    </source>
</evidence>
<accession>A0ABP5I7F0</accession>
<keyword evidence="11" id="KW-1185">Reference proteome</keyword>
<evidence type="ECO:0000256" key="8">
    <source>
        <dbReference type="RuleBase" id="RU363064"/>
    </source>
</evidence>
<feature type="transmembrane region" description="Helical" evidence="8">
    <location>
        <begin position="214"/>
        <end position="234"/>
    </location>
</feature>
<evidence type="ECO:0000313" key="10">
    <source>
        <dbReference type="EMBL" id="GAA2095432.1"/>
    </source>
</evidence>
<evidence type="ECO:0000313" key="11">
    <source>
        <dbReference type="Proteomes" id="UP001500984"/>
    </source>
</evidence>
<name>A0ABP5I7F0_9MICO</name>
<dbReference type="NCBIfam" id="TIGR00835">
    <property type="entry name" value="agcS"/>
    <property type="match status" value="1"/>
</dbReference>
<evidence type="ECO:0000256" key="3">
    <source>
        <dbReference type="ARBA" id="ARBA00022448"/>
    </source>
</evidence>
<keyword evidence="6 8" id="KW-1133">Transmembrane helix</keyword>
<feature type="compositionally biased region" description="Basic residues" evidence="9">
    <location>
        <begin position="576"/>
        <end position="585"/>
    </location>
</feature>
<evidence type="ECO:0000256" key="7">
    <source>
        <dbReference type="ARBA" id="ARBA00023136"/>
    </source>
</evidence>
<feature type="transmembrane region" description="Helical" evidence="8">
    <location>
        <begin position="289"/>
        <end position="307"/>
    </location>
</feature>
<feature type="transmembrane region" description="Helical" evidence="8">
    <location>
        <begin position="313"/>
        <end position="337"/>
    </location>
</feature>
<evidence type="ECO:0000256" key="4">
    <source>
        <dbReference type="ARBA" id="ARBA00022475"/>
    </source>
</evidence>
<dbReference type="EMBL" id="BAAAPZ010000004">
    <property type="protein sequence ID" value="GAA2095432.1"/>
    <property type="molecule type" value="Genomic_DNA"/>
</dbReference>
<sequence>MDTDTAPTSQADAPLAVNPVAGGSPAAGDSPVAGDPATGDQILAGGVDGAIDTYFGPVADALSAVVFYELPLPGGFGLPLIVLWLMVAAVFITVYLRFQPITGLKHSLRVIRGKATRKTDPGEVSSFQALATELSGTVGLGNIAGVAVAITIGGPGAALWIFAFGFFGMSMKMAEATLGVKYRRIEADGRVAGGPMYYLRDGLKEIGRPRLGRFLAIFYAVATLIGVFGAGNLFQANQVTAAVVGATGGDSSWLADKLWIVGVLIAVLTGFVILGGIRKIADWTSAITPLMAVLYFVGAVAVILVHIENLPGAFVLMFEGAFTGEGVAGGIVGVAIVGIQRALFSNVAGVGTAGMAHSASKTTDPATEGYTAMWEPLVDSMIICMLTALAIITSGLYDVETDGSDEAGVQLATSAFSSVTPWFGTLLTVCVILFGFSTILAYAYYGQRAVGFLTGESRRADKIFQVAWVLAIVLGASASLSSVIAFSDAMLFLMAVPNLLGIYFLSRIVRLEILRYRTRARAGMLEEIPEDLQVGMRNHEPTRVQVREEKARLTAVKERQRAVRREFRKVQEARRGRGAGQRRRRLAEGDTAAE</sequence>
<evidence type="ECO:0000256" key="6">
    <source>
        <dbReference type="ARBA" id="ARBA00022989"/>
    </source>
</evidence>
<evidence type="ECO:0000256" key="5">
    <source>
        <dbReference type="ARBA" id="ARBA00022692"/>
    </source>
</evidence>
<feature type="transmembrane region" description="Helical" evidence="8">
    <location>
        <begin position="466"/>
        <end position="485"/>
    </location>
</feature>
<organism evidence="10 11">
    <name type="scientific">Brevibacterium salitolerans</name>
    <dbReference type="NCBI Taxonomy" id="1403566"/>
    <lineage>
        <taxon>Bacteria</taxon>
        <taxon>Bacillati</taxon>
        <taxon>Actinomycetota</taxon>
        <taxon>Actinomycetes</taxon>
        <taxon>Micrococcales</taxon>
        <taxon>Brevibacteriaceae</taxon>
        <taxon>Brevibacterium</taxon>
    </lineage>
</organism>
<keyword evidence="7 8" id="KW-0472">Membrane</keyword>
<keyword evidence="4 8" id="KW-1003">Cell membrane</keyword>
<feature type="transmembrane region" description="Helical" evidence="8">
    <location>
        <begin position="491"/>
        <end position="509"/>
    </location>
</feature>
<dbReference type="Proteomes" id="UP001500984">
    <property type="component" value="Unassembled WGS sequence"/>
</dbReference>
<keyword evidence="5 8" id="KW-0812">Transmembrane</keyword>
<comment type="caution">
    <text evidence="10">The sequence shown here is derived from an EMBL/GenBank/DDBJ whole genome shotgun (WGS) entry which is preliminary data.</text>
</comment>
<proteinExistence type="inferred from homology"/>
<feature type="transmembrane region" description="Helical" evidence="8">
    <location>
        <begin position="377"/>
        <end position="397"/>
    </location>
</feature>
<dbReference type="Pfam" id="PF01235">
    <property type="entry name" value="Na_Ala_symp"/>
    <property type="match status" value="1"/>
</dbReference>
<feature type="transmembrane region" description="Helical" evidence="8">
    <location>
        <begin position="143"/>
        <end position="167"/>
    </location>
</feature>
<dbReference type="PRINTS" id="PR00175">
    <property type="entry name" value="NAALASMPORT"/>
</dbReference>
<evidence type="ECO:0000256" key="2">
    <source>
        <dbReference type="ARBA" id="ARBA00009261"/>
    </source>
</evidence>
<dbReference type="PANTHER" id="PTHR30330">
    <property type="entry name" value="AGSS FAMILY TRANSPORTER, SODIUM-ALANINE"/>
    <property type="match status" value="1"/>
</dbReference>
<dbReference type="PANTHER" id="PTHR30330:SF3">
    <property type="entry name" value="TRANSCRIPTIONAL REGULATOR, LRP FAMILY"/>
    <property type="match status" value="1"/>
</dbReference>
<feature type="transmembrane region" description="Helical" evidence="8">
    <location>
        <begin position="258"/>
        <end position="277"/>
    </location>
</feature>
<keyword evidence="8" id="KW-0769">Symport</keyword>
<dbReference type="InterPro" id="IPR001463">
    <property type="entry name" value="Na/Ala_symport"/>
</dbReference>
<feature type="region of interest" description="Disordered" evidence="9">
    <location>
        <begin position="569"/>
        <end position="594"/>
    </location>
</feature>
<dbReference type="Gene3D" id="1.20.1740.10">
    <property type="entry name" value="Amino acid/polyamine transporter I"/>
    <property type="match status" value="1"/>
</dbReference>
<comment type="similarity">
    <text evidence="2 8">Belongs to the alanine or glycine:cation symporter (AGCS) (TC 2.A.25) family.</text>
</comment>
<dbReference type="RefSeq" id="WP_344336656.1">
    <property type="nucleotide sequence ID" value="NZ_BAAAPZ010000004.1"/>
</dbReference>